<dbReference type="SMART" id="SM00364">
    <property type="entry name" value="LRR_BAC"/>
    <property type="match status" value="5"/>
</dbReference>
<evidence type="ECO:0000256" key="7">
    <source>
        <dbReference type="ARBA" id="ARBA00022737"/>
    </source>
</evidence>
<keyword evidence="8" id="KW-0391">Immunity</keyword>
<dbReference type="PROSITE" id="PS51450">
    <property type="entry name" value="LRR"/>
    <property type="match status" value="3"/>
</dbReference>
<keyword evidence="11" id="KW-0675">Receptor</keyword>
<keyword evidence="7" id="KW-0677">Repeat</keyword>
<keyword evidence="13" id="KW-0395">Inflammatory response</keyword>
<dbReference type="InterPro" id="IPR003591">
    <property type="entry name" value="Leu-rich_rpt_typical-subtyp"/>
</dbReference>
<keyword evidence="5 14" id="KW-0812">Transmembrane</keyword>
<evidence type="ECO:0000256" key="11">
    <source>
        <dbReference type="ARBA" id="ARBA00023170"/>
    </source>
</evidence>
<dbReference type="Gene3D" id="3.80.10.10">
    <property type="entry name" value="Ribonuclease Inhibitor"/>
    <property type="match status" value="1"/>
</dbReference>
<dbReference type="SUPFAM" id="SSF52200">
    <property type="entry name" value="Toll/Interleukin receptor TIR domain"/>
    <property type="match status" value="1"/>
</dbReference>
<dbReference type="InterPro" id="IPR000483">
    <property type="entry name" value="Cys-rich_flank_reg_C"/>
</dbReference>
<dbReference type="SMART" id="SM00255">
    <property type="entry name" value="TIR"/>
    <property type="match status" value="1"/>
</dbReference>
<evidence type="ECO:0000256" key="10">
    <source>
        <dbReference type="ARBA" id="ARBA00023136"/>
    </source>
</evidence>
<dbReference type="Proteomes" id="UP001176940">
    <property type="component" value="Unassembled WGS sequence"/>
</dbReference>
<dbReference type="PRINTS" id="PR01537">
    <property type="entry name" value="INTRLKN1R1F"/>
</dbReference>
<dbReference type="PANTHER" id="PTHR24365">
    <property type="entry name" value="TOLL-LIKE RECEPTOR"/>
    <property type="match status" value="1"/>
</dbReference>
<evidence type="ECO:0000256" key="2">
    <source>
        <dbReference type="ARBA" id="ARBA00009634"/>
    </source>
</evidence>
<keyword evidence="9 14" id="KW-1133">Transmembrane helix</keyword>
<comment type="subcellular location">
    <subcellularLocation>
        <location evidence="1">Membrane</location>
        <topology evidence="1">Single-pass type I membrane protein</topology>
    </subcellularLocation>
</comment>
<comment type="similarity">
    <text evidence="2">Belongs to the Toll-like receptor family.</text>
</comment>
<sequence>MFTGIVGRWRAVCVTALQRPNSSTLQRSGSFFLSTGLSYAGLHLEFLIGRSTISCIVRTTCSQIWLQLNEVVMPEPKMEDWLKIATGFKNNCDFPNCIGAVDGKHIRCKNRLKAEKKPCSTMAMTSFLTLAAVFMPALCDNYPVIPSNDVVSNYSYKSLTSAPTNVPANTTVLDLSHNYIRKLETRDFNYLSDLRVLIVSYNQITELDSNVFDANLCLEYLDLSNNQLENISNTFPVLLHHLDISSNNFSTLSVCRGLTNLLQLEYLGLGAANILKSDLEAVSHLRLRQVFIDLNGLNKYENSSLLVLNTNLLHLASLFDQKDLFNVLFDAVKTSKFLELDNFGKWEGKFPDEHISAIINNSRVSHLTMRNFGIPWNKVVLILQKIWHSSLESLHLHNLTIQGFIYYIEFDYFNTSMKELLVEHVAIQFFLFNQSHLYGLFSEMNIKNLTMKHSNLLFMTCPRKPSTFEYIDFSNNAVTDDIFQNCLTLTKLKTLKLAGNKLQKLSKVSLMTEKMSSLQYLDVRNNPLDYSGEDCYWSPSIRKLNMASCSLPNSVFRCLPKNVTMVNLYKNDISNVLLKNTDLINLEHLDLGYNRLSDLPDCTLFPRLMTINVEYNQFPYPSPESLQNCTGLIQINIGNNPFHCFCEIKKFINERRKSPGKFIGWPDAYVCERPDDVRGMRLSDFYLPDMYCNVFIMVPVIVVPIIIGLFLIFGLCKYFDVPWFFKMIWQLLRTKQRTRKSKKGYQELKKDFSFHAFISYSENDASWVKNVLLPGVQSMNDIRICQHERNFTPGKSIVENIITCIDNSYKSVFVLSPHFVQSEWCHYELYFAQHKLYSENTDNLILILLEPIPQYLIPSRYFKLKALMKQRTYLEWPREKSKHALFWANLRAAISINLSDFEHESSVSVPSRCALLSSCSGCERRSAGKQSGDVTALLSGCPALTARPEKQSAEDRQRKLPDVYPGYRGPRDRWSLESCLCDSSPATKQRRCSDPDRCRYRCSVAMCDVHDGRDVWPSVTIRRQYKSMGKKRILRAHLQDPFLVQNDGLQRNAKRRKYIGGLQT</sequence>
<keyword evidence="17" id="KW-1185">Reference proteome</keyword>
<evidence type="ECO:0000256" key="1">
    <source>
        <dbReference type="ARBA" id="ARBA00004479"/>
    </source>
</evidence>
<dbReference type="PRINTS" id="PR00019">
    <property type="entry name" value="LEURICHRPT"/>
</dbReference>
<dbReference type="InterPro" id="IPR035897">
    <property type="entry name" value="Toll_tir_struct_dom_sf"/>
</dbReference>
<keyword evidence="12" id="KW-0325">Glycoprotein</keyword>
<evidence type="ECO:0000256" key="14">
    <source>
        <dbReference type="SAM" id="Phobius"/>
    </source>
</evidence>
<dbReference type="SMART" id="SM00365">
    <property type="entry name" value="LRR_SD22"/>
    <property type="match status" value="4"/>
</dbReference>
<dbReference type="Pfam" id="PF13855">
    <property type="entry name" value="LRR_8"/>
    <property type="match status" value="1"/>
</dbReference>
<organism evidence="16 17">
    <name type="scientific">Ranitomeya imitator</name>
    <name type="common">mimic poison frog</name>
    <dbReference type="NCBI Taxonomy" id="111125"/>
    <lineage>
        <taxon>Eukaryota</taxon>
        <taxon>Metazoa</taxon>
        <taxon>Chordata</taxon>
        <taxon>Craniata</taxon>
        <taxon>Vertebrata</taxon>
        <taxon>Euteleostomi</taxon>
        <taxon>Amphibia</taxon>
        <taxon>Batrachia</taxon>
        <taxon>Anura</taxon>
        <taxon>Neobatrachia</taxon>
        <taxon>Hyloidea</taxon>
        <taxon>Dendrobatidae</taxon>
        <taxon>Dendrobatinae</taxon>
        <taxon>Ranitomeya</taxon>
    </lineage>
</organism>
<proteinExistence type="inferred from homology"/>
<evidence type="ECO:0000256" key="13">
    <source>
        <dbReference type="ARBA" id="ARBA00023198"/>
    </source>
</evidence>
<evidence type="ECO:0000256" key="3">
    <source>
        <dbReference type="ARBA" id="ARBA00022588"/>
    </source>
</evidence>
<dbReference type="InterPro" id="IPR032675">
    <property type="entry name" value="LRR_dom_sf"/>
</dbReference>
<accession>A0ABN9MLW5</accession>
<reference evidence="16" key="1">
    <citation type="submission" date="2023-07" db="EMBL/GenBank/DDBJ databases">
        <authorList>
            <person name="Stuckert A."/>
        </authorList>
    </citation>
    <scope>NUCLEOTIDE SEQUENCE</scope>
</reference>
<evidence type="ECO:0000256" key="5">
    <source>
        <dbReference type="ARBA" id="ARBA00022692"/>
    </source>
</evidence>
<evidence type="ECO:0000256" key="6">
    <source>
        <dbReference type="ARBA" id="ARBA00022729"/>
    </source>
</evidence>
<feature type="domain" description="TIR" evidence="15">
    <location>
        <begin position="752"/>
        <end position="894"/>
    </location>
</feature>
<keyword evidence="10 14" id="KW-0472">Membrane</keyword>
<dbReference type="SMART" id="SM00369">
    <property type="entry name" value="LRR_TYP"/>
    <property type="match status" value="6"/>
</dbReference>
<evidence type="ECO:0000313" key="16">
    <source>
        <dbReference type="EMBL" id="CAJ0967731.1"/>
    </source>
</evidence>
<dbReference type="PANTHER" id="PTHR24365:SF422">
    <property type="entry name" value="TOLL-LIKE RECEPTOR 6"/>
    <property type="match status" value="1"/>
</dbReference>
<evidence type="ECO:0000256" key="12">
    <source>
        <dbReference type="ARBA" id="ARBA00023180"/>
    </source>
</evidence>
<evidence type="ECO:0000259" key="15">
    <source>
        <dbReference type="PROSITE" id="PS50104"/>
    </source>
</evidence>
<dbReference type="InterPro" id="IPR000157">
    <property type="entry name" value="TIR_dom"/>
</dbReference>
<evidence type="ECO:0000313" key="17">
    <source>
        <dbReference type="Proteomes" id="UP001176940"/>
    </source>
</evidence>
<keyword evidence="6" id="KW-0732">Signal</keyword>
<dbReference type="SUPFAM" id="SSF52058">
    <property type="entry name" value="L domain-like"/>
    <property type="match status" value="2"/>
</dbReference>
<dbReference type="Gene3D" id="3.40.50.10140">
    <property type="entry name" value="Toll/interleukin-1 receptor homology (TIR) domain"/>
    <property type="match status" value="1"/>
</dbReference>
<dbReference type="PROSITE" id="PS50104">
    <property type="entry name" value="TIR"/>
    <property type="match status" value="1"/>
</dbReference>
<dbReference type="InterPro" id="IPR001611">
    <property type="entry name" value="Leu-rich_rpt"/>
</dbReference>
<dbReference type="SMART" id="SM00082">
    <property type="entry name" value="LRRCT"/>
    <property type="match status" value="1"/>
</dbReference>
<keyword evidence="3" id="KW-0399">Innate immunity</keyword>
<protein>
    <recommendedName>
        <fullName evidence="15">TIR domain-containing protein</fullName>
    </recommendedName>
</protein>
<evidence type="ECO:0000256" key="4">
    <source>
        <dbReference type="ARBA" id="ARBA00022614"/>
    </source>
</evidence>
<keyword evidence="4" id="KW-0433">Leucine-rich repeat</keyword>
<evidence type="ECO:0000256" key="8">
    <source>
        <dbReference type="ARBA" id="ARBA00022859"/>
    </source>
</evidence>
<dbReference type="EMBL" id="CAUEEQ010078546">
    <property type="protein sequence ID" value="CAJ0967731.1"/>
    <property type="molecule type" value="Genomic_DNA"/>
</dbReference>
<gene>
    <name evidence="16" type="ORF">RIMI_LOCUS22442313</name>
</gene>
<dbReference type="Pfam" id="PF01582">
    <property type="entry name" value="TIR"/>
    <property type="match status" value="1"/>
</dbReference>
<feature type="transmembrane region" description="Helical" evidence="14">
    <location>
        <begin position="694"/>
        <end position="716"/>
    </location>
</feature>
<name>A0ABN9MLW5_9NEOB</name>
<evidence type="ECO:0000256" key="9">
    <source>
        <dbReference type="ARBA" id="ARBA00022989"/>
    </source>
</evidence>
<comment type="caution">
    <text evidence="16">The sequence shown here is derived from an EMBL/GenBank/DDBJ whole genome shotgun (WGS) entry which is preliminary data.</text>
</comment>